<dbReference type="SMART" id="SM00702">
    <property type="entry name" value="P4Hc"/>
    <property type="match status" value="1"/>
</dbReference>
<keyword evidence="3" id="KW-0847">Vitamin C</keyword>
<keyword evidence="5" id="KW-0560">Oxidoreductase</keyword>
<dbReference type="PROSITE" id="PS51471">
    <property type="entry name" value="FE2OG_OXY"/>
    <property type="match status" value="1"/>
</dbReference>
<dbReference type="GO" id="GO:0031418">
    <property type="term" value="F:L-ascorbic acid binding"/>
    <property type="evidence" value="ECO:0007669"/>
    <property type="project" value="UniProtKB-KW"/>
</dbReference>
<evidence type="ECO:0000256" key="5">
    <source>
        <dbReference type="ARBA" id="ARBA00023002"/>
    </source>
</evidence>
<feature type="domain" description="Fe2OG dioxygenase" evidence="7">
    <location>
        <begin position="155"/>
        <end position="255"/>
    </location>
</feature>
<evidence type="ECO:0000256" key="2">
    <source>
        <dbReference type="ARBA" id="ARBA00022723"/>
    </source>
</evidence>
<evidence type="ECO:0000313" key="8">
    <source>
        <dbReference type="EMBL" id="CAD8833676.1"/>
    </source>
</evidence>
<sequence>MGRNCRDVSDKEVSSSADKRFAEECKKLRLYYDVVGRGAWWWLMDDSVATIGAQLSHEGYCVLDSFLLPADASSLRHEVQNAHHDGRLLPAGLINGKIATTSEASYADAMTRGDVCGWFEGAWSYGDGLETYLVKLGTLISELATPVPAIKAVTSRSQAMVACYPGGGARYVKHVDNDGKHTHCKKRVLTALLYLNDWRQGDGGELVIFHENGSERRVVEPVAGRVLLFWSDWRTPHEVRPAQKPRYAITIWLLNSAVDDKVKQEAAEFSAASCELSGVDPMASVAIDASGTVVFDAAGLPEESTVVGEVDRLAYSWQSLPDDGWQLYVEQKTIDCARLDVSSAQIRLESEGKTLCLPLPRGCAPAAPKWSRKCGRLSIAFHPADSTPNTASSLTNQLRSGGWGLADGFLPGPEADSLRGILTRVSSRVRMCDTDVQRALLDCARLLRSLVASMNLQSVQGLELEGPWLRVYPAQPENDQFYKSRGERRLTLIVNLNPFWTPNHGGGLRIGDTGDIIQPLHGRLIVLSKEVTYEVLPTLVACHAVAFWFPDR</sequence>
<comment type="cofactor">
    <cofactor evidence="1">
        <name>L-ascorbate</name>
        <dbReference type="ChEBI" id="CHEBI:38290"/>
    </cofactor>
</comment>
<evidence type="ECO:0000256" key="4">
    <source>
        <dbReference type="ARBA" id="ARBA00022964"/>
    </source>
</evidence>
<accession>A0A7S0ZV73</accession>
<name>A0A7S0ZV73_NOCSC</name>
<reference evidence="8" key="1">
    <citation type="submission" date="2021-01" db="EMBL/GenBank/DDBJ databases">
        <authorList>
            <person name="Corre E."/>
            <person name="Pelletier E."/>
            <person name="Niang G."/>
            <person name="Scheremetjew M."/>
            <person name="Finn R."/>
            <person name="Kale V."/>
            <person name="Holt S."/>
            <person name="Cochrane G."/>
            <person name="Meng A."/>
            <person name="Brown T."/>
            <person name="Cohen L."/>
        </authorList>
    </citation>
    <scope>NUCLEOTIDE SEQUENCE</scope>
</reference>
<dbReference type="Pfam" id="PF13640">
    <property type="entry name" value="2OG-FeII_Oxy_3"/>
    <property type="match status" value="1"/>
</dbReference>
<dbReference type="Gene3D" id="2.60.120.620">
    <property type="entry name" value="q2cbj1_9rhob like domain"/>
    <property type="match status" value="2"/>
</dbReference>
<dbReference type="PANTHER" id="PTHR12907:SF26">
    <property type="entry name" value="HIF PROLYL HYDROXYLASE, ISOFORM C"/>
    <property type="match status" value="1"/>
</dbReference>
<evidence type="ECO:0000256" key="3">
    <source>
        <dbReference type="ARBA" id="ARBA00022896"/>
    </source>
</evidence>
<dbReference type="InterPro" id="IPR051559">
    <property type="entry name" value="HIF_prolyl_hydroxylases"/>
</dbReference>
<dbReference type="AlphaFoldDB" id="A0A7S0ZV73"/>
<dbReference type="InterPro" id="IPR006620">
    <property type="entry name" value="Pro_4_hyd_alph"/>
</dbReference>
<keyword evidence="2" id="KW-0479">Metal-binding</keyword>
<keyword evidence="6" id="KW-0408">Iron</keyword>
<gene>
    <name evidence="8" type="ORF">NSCI0253_LOCUS8024</name>
</gene>
<dbReference type="GO" id="GO:0031543">
    <property type="term" value="F:peptidyl-proline dioxygenase activity"/>
    <property type="evidence" value="ECO:0007669"/>
    <property type="project" value="TreeGrafter"/>
</dbReference>
<dbReference type="InterPro" id="IPR044862">
    <property type="entry name" value="Pro_4_hyd_alph_FE2OG_OXY"/>
</dbReference>
<dbReference type="GO" id="GO:0071456">
    <property type="term" value="P:cellular response to hypoxia"/>
    <property type="evidence" value="ECO:0007669"/>
    <property type="project" value="TreeGrafter"/>
</dbReference>
<organism evidence="8">
    <name type="scientific">Noctiluca scintillans</name>
    <name type="common">Sea sparkle</name>
    <name type="synonym">Red tide dinoflagellate</name>
    <dbReference type="NCBI Taxonomy" id="2966"/>
    <lineage>
        <taxon>Eukaryota</taxon>
        <taxon>Sar</taxon>
        <taxon>Alveolata</taxon>
        <taxon>Dinophyceae</taxon>
        <taxon>Noctilucales</taxon>
        <taxon>Noctilucaceae</taxon>
        <taxon>Noctiluca</taxon>
    </lineage>
</organism>
<evidence type="ECO:0000259" key="7">
    <source>
        <dbReference type="PROSITE" id="PS51471"/>
    </source>
</evidence>
<evidence type="ECO:0000256" key="1">
    <source>
        <dbReference type="ARBA" id="ARBA00001961"/>
    </source>
</evidence>
<evidence type="ECO:0000256" key="6">
    <source>
        <dbReference type="ARBA" id="ARBA00023004"/>
    </source>
</evidence>
<dbReference type="EMBL" id="HBFQ01011442">
    <property type="protein sequence ID" value="CAD8833676.1"/>
    <property type="molecule type" value="Transcribed_RNA"/>
</dbReference>
<dbReference type="GO" id="GO:0008198">
    <property type="term" value="F:ferrous iron binding"/>
    <property type="evidence" value="ECO:0007669"/>
    <property type="project" value="TreeGrafter"/>
</dbReference>
<keyword evidence="4" id="KW-0223">Dioxygenase</keyword>
<dbReference type="PANTHER" id="PTHR12907">
    <property type="entry name" value="EGL NINE HOMOLOG-RELATED"/>
    <property type="match status" value="1"/>
</dbReference>
<dbReference type="InterPro" id="IPR005123">
    <property type="entry name" value="Oxoglu/Fe-dep_dioxygenase_dom"/>
</dbReference>
<protein>
    <recommendedName>
        <fullName evidence="7">Fe2OG dioxygenase domain-containing protein</fullName>
    </recommendedName>
</protein>
<proteinExistence type="predicted"/>